<dbReference type="Proteomes" id="UP000824025">
    <property type="component" value="Unassembled WGS sequence"/>
</dbReference>
<feature type="domain" description="ThuA-like" evidence="1">
    <location>
        <begin position="44"/>
        <end position="217"/>
    </location>
</feature>
<evidence type="ECO:0000313" key="2">
    <source>
        <dbReference type="EMBL" id="HIZ09963.1"/>
    </source>
</evidence>
<comment type="caution">
    <text evidence="2">The sequence shown here is derived from an EMBL/GenBank/DDBJ whole genome shotgun (WGS) entry which is preliminary data.</text>
</comment>
<dbReference type="InterPro" id="IPR029062">
    <property type="entry name" value="Class_I_gatase-like"/>
</dbReference>
<gene>
    <name evidence="2" type="ORF">H9726_05695</name>
</gene>
<sequence length="238" mass="26188">MKITLVCEHNPGMDTPEGRAAYPEGMAECLAGIFSDGNEVTLLRAGEDGVPGLTDELLGSTDVLVWWAHWYHGNVEDALADKIAARVQCGMGAIFLHSAHMSKPLGRLLGTSCTLTWREAGERERLWCTDPAHPIAAGLPGYIDIPHEEMYGEPFDIPAPDELVYLGWFEGGEALRAGCVFRRGRGKLFYFNPGHETYATYKIEEVRRLLQQACAYVAPAAGVLPELACVHREKFIGK</sequence>
<dbReference type="InterPro" id="IPR029010">
    <property type="entry name" value="ThuA-like"/>
</dbReference>
<dbReference type="PIRSF" id="PIRSF030013">
    <property type="entry name" value="ThuA"/>
    <property type="match status" value="1"/>
</dbReference>
<proteinExistence type="predicted"/>
<evidence type="ECO:0000313" key="3">
    <source>
        <dbReference type="Proteomes" id="UP000824025"/>
    </source>
</evidence>
<dbReference type="InterPro" id="IPR009381">
    <property type="entry name" value="Trehalose_catabolism_ThuA_prok"/>
</dbReference>
<reference evidence="2" key="1">
    <citation type="journal article" date="2021" name="PeerJ">
        <title>Extensive microbial diversity within the chicken gut microbiome revealed by metagenomics and culture.</title>
        <authorList>
            <person name="Gilroy R."/>
            <person name="Ravi A."/>
            <person name="Getino M."/>
            <person name="Pursley I."/>
            <person name="Horton D.L."/>
            <person name="Alikhan N.F."/>
            <person name="Baker D."/>
            <person name="Gharbi K."/>
            <person name="Hall N."/>
            <person name="Watson M."/>
            <person name="Adriaenssens E.M."/>
            <person name="Foster-Nyarko E."/>
            <person name="Jarju S."/>
            <person name="Secka A."/>
            <person name="Antonio M."/>
            <person name="Oren A."/>
            <person name="Chaudhuri R.R."/>
            <person name="La Ragione R."/>
            <person name="Hildebrand F."/>
            <person name="Pallen M.J."/>
        </authorList>
    </citation>
    <scope>NUCLEOTIDE SEQUENCE</scope>
    <source>
        <strain evidence="2">CHK192-19661</strain>
    </source>
</reference>
<dbReference type="Pfam" id="PF06283">
    <property type="entry name" value="ThuA"/>
    <property type="match status" value="1"/>
</dbReference>
<evidence type="ECO:0000259" key="1">
    <source>
        <dbReference type="Pfam" id="PF06283"/>
    </source>
</evidence>
<dbReference type="EMBL" id="DXCF01000030">
    <property type="protein sequence ID" value="HIZ09963.1"/>
    <property type="molecule type" value="Genomic_DNA"/>
</dbReference>
<dbReference type="SUPFAM" id="SSF52317">
    <property type="entry name" value="Class I glutamine amidotransferase-like"/>
    <property type="match status" value="1"/>
</dbReference>
<dbReference type="Gene3D" id="3.40.50.880">
    <property type="match status" value="1"/>
</dbReference>
<dbReference type="AlphaFoldDB" id="A0A9D2D7E8"/>
<accession>A0A9D2D7E8</accession>
<protein>
    <submittedName>
        <fullName evidence="2">ThuA domain-containing protein</fullName>
    </submittedName>
</protein>
<name>A0A9D2D7E8_9FIRM</name>
<reference evidence="2" key="2">
    <citation type="submission" date="2021-04" db="EMBL/GenBank/DDBJ databases">
        <authorList>
            <person name="Gilroy R."/>
        </authorList>
    </citation>
    <scope>NUCLEOTIDE SEQUENCE</scope>
    <source>
        <strain evidence="2">CHK192-19661</strain>
    </source>
</reference>
<organism evidence="2 3">
    <name type="scientific">Candidatus Borkfalkia avicola</name>
    <dbReference type="NCBI Taxonomy" id="2838503"/>
    <lineage>
        <taxon>Bacteria</taxon>
        <taxon>Bacillati</taxon>
        <taxon>Bacillota</taxon>
        <taxon>Clostridia</taxon>
        <taxon>Christensenellales</taxon>
        <taxon>Christensenellaceae</taxon>
        <taxon>Candidatus Borkfalkia</taxon>
    </lineage>
</organism>